<gene>
    <name evidence="1" type="ORF">ETSY1_15000</name>
</gene>
<reference evidence="1 2" key="1">
    <citation type="journal article" date="2014" name="Nature">
        <title>An environmental bacterial taxon with a large and distinct metabolic repertoire.</title>
        <authorList>
            <person name="Wilson M.C."/>
            <person name="Mori T."/>
            <person name="Ruckert C."/>
            <person name="Uria A.R."/>
            <person name="Helf M.J."/>
            <person name="Takada K."/>
            <person name="Gernert C."/>
            <person name="Steffens U.A."/>
            <person name="Heycke N."/>
            <person name="Schmitt S."/>
            <person name="Rinke C."/>
            <person name="Helfrich E.J."/>
            <person name="Brachmann A.O."/>
            <person name="Gurgui C."/>
            <person name="Wakimoto T."/>
            <person name="Kracht M."/>
            <person name="Crusemann M."/>
            <person name="Hentschel U."/>
            <person name="Abe I."/>
            <person name="Matsunaga S."/>
            <person name="Kalinowski J."/>
            <person name="Takeyama H."/>
            <person name="Piel J."/>
        </authorList>
    </citation>
    <scope>NUCLEOTIDE SEQUENCE [LARGE SCALE GENOMIC DNA]</scope>
    <source>
        <strain evidence="2">TSY1</strain>
    </source>
</reference>
<dbReference type="AlphaFoldDB" id="W4LMY4"/>
<accession>W4LMY4</accession>
<evidence type="ECO:0000313" key="1">
    <source>
        <dbReference type="EMBL" id="ETW99448.1"/>
    </source>
</evidence>
<dbReference type="Proteomes" id="UP000019141">
    <property type="component" value="Unassembled WGS sequence"/>
</dbReference>
<sequence length="101" mass="11274">MQVIRTIQHVSGETLTIQLPADFHATRVEIIVLPIEDEKPNQELPAGVDSAYAGFVRPKPHLTEEDRQLLAQRPNPLAGTVRTYIAPFEPAVPPDDWIDNP</sequence>
<dbReference type="HOGENOM" id="CLU_2286326_0_0_7"/>
<dbReference type="EMBL" id="AZHW01000445">
    <property type="protein sequence ID" value="ETW99448.1"/>
    <property type="molecule type" value="Genomic_DNA"/>
</dbReference>
<keyword evidence="2" id="KW-1185">Reference proteome</keyword>
<comment type="caution">
    <text evidence="1">The sequence shown here is derived from an EMBL/GenBank/DDBJ whole genome shotgun (WGS) entry which is preliminary data.</text>
</comment>
<name>W4LMY4_ENTF1</name>
<organism evidence="1 2">
    <name type="scientific">Entotheonella factor</name>
    <dbReference type="NCBI Taxonomy" id="1429438"/>
    <lineage>
        <taxon>Bacteria</taxon>
        <taxon>Pseudomonadati</taxon>
        <taxon>Nitrospinota/Tectimicrobiota group</taxon>
        <taxon>Candidatus Tectimicrobiota</taxon>
        <taxon>Candidatus Entotheonellia</taxon>
        <taxon>Candidatus Entotheonellales</taxon>
        <taxon>Candidatus Entotheonellaceae</taxon>
        <taxon>Candidatus Entotheonella</taxon>
    </lineage>
</organism>
<protein>
    <submittedName>
        <fullName evidence="1">Uncharacterized protein</fullName>
    </submittedName>
</protein>
<evidence type="ECO:0000313" key="2">
    <source>
        <dbReference type="Proteomes" id="UP000019141"/>
    </source>
</evidence>
<proteinExistence type="predicted"/>